<name>A0ABD3DI35_9LAMI</name>
<dbReference type="Proteomes" id="UP001632038">
    <property type="component" value="Unassembled WGS sequence"/>
</dbReference>
<dbReference type="Pfam" id="PF16860">
    <property type="entry name" value="CX9C"/>
    <property type="match status" value="1"/>
</dbReference>
<evidence type="ECO:0000313" key="2">
    <source>
        <dbReference type="EMBL" id="KAL3641332.1"/>
    </source>
</evidence>
<evidence type="ECO:0000259" key="1">
    <source>
        <dbReference type="Pfam" id="PF16860"/>
    </source>
</evidence>
<feature type="domain" description="IMS import disulfide relay-system CHCH-CHCH-like Cx9C" evidence="1">
    <location>
        <begin position="19"/>
        <end position="57"/>
    </location>
</feature>
<dbReference type="PANTHER" id="PTHR28066">
    <property type="entry name" value="37S RIBOSOMAL PROTEIN MRP10, MITOCHONDRIAL"/>
    <property type="match status" value="1"/>
</dbReference>
<comment type="caution">
    <text evidence="2">The sequence shown here is derived from an EMBL/GenBank/DDBJ whole genome shotgun (WGS) entry which is preliminary data.</text>
</comment>
<dbReference type="EMBL" id="JAVIJP010000017">
    <property type="protein sequence ID" value="KAL3641332.1"/>
    <property type="molecule type" value="Genomic_DNA"/>
</dbReference>
<dbReference type="AlphaFoldDB" id="A0ABD3DI35"/>
<dbReference type="InterPro" id="IPR017264">
    <property type="entry name" value="Ribosomal_mS37_fun"/>
</dbReference>
<accession>A0ABD3DI35</accession>
<evidence type="ECO:0000313" key="3">
    <source>
        <dbReference type="Proteomes" id="UP001632038"/>
    </source>
</evidence>
<gene>
    <name evidence="2" type="ORF">CASFOL_016300</name>
</gene>
<dbReference type="InterPro" id="IPR031731">
    <property type="entry name" value="CX9C"/>
</dbReference>
<reference evidence="3" key="1">
    <citation type="journal article" date="2024" name="IScience">
        <title>Strigolactones Initiate the Formation of Haustorium-like Structures in Castilleja.</title>
        <authorList>
            <person name="Buerger M."/>
            <person name="Peterson D."/>
            <person name="Chory J."/>
        </authorList>
    </citation>
    <scope>NUCLEOTIDE SEQUENCE [LARGE SCALE GENOMIC DNA]</scope>
</reference>
<dbReference type="PANTHER" id="PTHR28066:SF1">
    <property type="entry name" value="SMALL RIBOSOMAL SUBUNIT PROTEIN MS37"/>
    <property type="match status" value="1"/>
</dbReference>
<protein>
    <recommendedName>
        <fullName evidence="1">IMS import disulfide relay-system CHCH-CHCH-like Cx9C domain-containing protein</fullName>
    </recommendedName>
</protein>
<proteinExistence type="predicted"/>
<sequence length="128" mass="14361">MGRKAGTLYINPKKFGNLQKPCMREMISFLNCLALSQQGTDAKCTRQKSMLSTCMDAQAAVKESLGVALTITCRGLAREENRLISPYGLGSFRSKEIVVKYFRLILHYVLDFCGCRIKPLNEKLFVSS</sequence>
<organism evidence="2 3">
    <name type="scientific">Castilleja foliolosa</name>
    <dbReference type="NCBI Taxonomy" id="1961234"/>
    <lineage>
        <taxon>Eukaryota</taxon>
        <taxon>Viridiplantae</taxon>
        <taxon>Streptophyta</taxon>
        <taxon>Embryophyta</taxon>
        <taxon>Tracheophyta</taxon>
        <taxon>Spermatophyta</taxon>
        <taxon>Magnoliopsida</taxon>
        <taxon>eudicotyledons</taxon>
        <taxon>Gunneridae</taxon>
        <taxon>Pentapetalae</taxon>
        <taxon>asterids</taxon>
        <taxon>lamiids</taxon>
        <taxon>Lamiales</taxon>
        <taxon>Orobanchaceae</taxon>
        <taxon>Pedicularideae</taxon>
        <taxon>Castillejinae</taxon>
        <taxon>Castilleja</taxon>
    </lineage>
</organism>
<keyword evidence="3" id="KW-1185">Reference proteome</keyword>